<gene>
    <name evidence="8" type="ORF">BON22_0177</name>
    <name evidence="7" type="ORF">CYFA0S_02e03598g</name>
</gene>
<keyword evidence="9" id="KW-1185">Reference proteome</keyword>
<dbReference type="OMA" id="RLHKGVM"/>
<dbReference type="SUPFAM" id="SSF55031">
    <property type="entry name" value="Bacterial exopeptidase dimerisation domain"/>
    <property type="match status" value="1"/>
</dbReference>
<reference evidence="9" key="2">
    <citation type="journal article" date="2017" name="Genome Announc.">
        <title>Genome sequences of Cyberlindnera fabianii 65, Pichia kudriavzevii 129, and Saccharomyces cerevisiae 131 isolated from fermented masau fruits in Zimbabwe.</title>
        <authorList>
            <person name="van Rijswijck I.M.H."/>
            <person name="Derks M.F.L."/>
            <person name="Abee T."/>
            <person name="de Ridder D."/>
            <person name="Smid E.J."/>
        </authorList>
    </citation>
    <scope>NUCLEOTIDE SEQUENCE [LARGE SCALE GENOMIC DNA]</scope>
    <source>
        <strain evidence="9">65</strain>
    </source>
</reference>
<protein>
    <submittedName>
        <fullName evidence="7">CYFA0S02e03598g1_1</fullName>
    </submittedName>
</protein>
<dbReference type="SUPFAM" id="SSF53187">
    <property type="entry name" value="Zn-dependent exopeptidases"/>
    <property type="match status" value="1"/>
</dbReference>
<reference evidence="8" key="3">
    <citation type="submission" date="2017-01" db="EMBL/GenBank/DDBJ databases">
        <authorList>
            <person name="Mah S.A."/>
            <person name="Swanson W.J."/>
            <person name="Moy G.W."/>
            <person name="Vacquier V.D."/>
        </authorList>
    </citation>
    <scope>NUCLEOTIDE SEQUENCE [LARGE SCALE GENOMIC DNA]</scope>
    <source>
        <strain evidence="8">65</strain>
    </source>
</reference>
<evidence type="ECO:0000256" key="1">
    <source>
        <dbReference type="ARBA" id="ARBA00001947"/>
    </source>
</evidence>
<dbReference type="OrthoDB" id="3064516at2759"/>
<proteinExistence type="inferred from homology"/>
<dbReference type="PANTHER" id="PTHR43808">
    <property type="entry name" value="ACETYLORNITHINE DEACETYLASE"/>
    <property type="match status" value="1"/>
</dbReference>
<comment type="cofactor">
    <cofactor evidence="1">
        <name>Zn(2+)</name>
        <dbReference type="ChEBI" id="CHEBI:29105"/>
    </cofactor>
</comment>
<dbReference type="AlphaFoldDB" id="A0A061AM42"/>
<organism evidence="7">
    <name type="scientific">Cyberlindnera fabianii</name>
    <name type="common">Yeast</name>
    <name type="synonym">Hansenula fabianii</name>
    <dbReference type="NCBI Taxonomy" id="36022"/>
    <lineage>
        <taxon>Eukaryota</taxon>
        <taxon>Fungi</taxon>
        <taxon>Dikarya</taxon>
        <taxon>Ascomycota</taxon>
        <taxon>Saccharomycotina</taxon>
        <taxon>Saccharomycetes</taxon>
        <taxon>Phaffomycetales</taxon>
        <taxon>Phaffomycetaceae</taxon>
        <taxon>Cyberlindnera</taxon>
    </lineage>
</organism>
<evidence type="ECO:0000256" key="3">
    <source>
        <dbReference type="ARBA" id="ARBA00022723"/>
    </source>
</evidence>
<dbReference type="VEuPathDB" id="FungiDB:BON22_0177"/>
<dbReference type="CDD" id="cd05652">
    <property type="entry name" value="M20_ArgE_DapE-like_fungal"/>
    <property type="match status" value="1"/>
</dbReference>
<dbReference type="GO" id="GO:0046872">
    <property type="term" value="F:metal ion binding"/>
    <property type="evidence" value="ECO:0007669"/>
    <property type="project" value="UniProtKB-KW"/>
</dbReference>
<dbReference type="Pfam" id="PF01546">
    <property type="entry name" value="Peptidase_M20"/>
    <property type="match status" value="1"/>
</dbReference>
<reference evidence="7" key="1">
    <citation type="journal article" date="2014" name="Genome Announc.">
        <title>Genome sequence of the yeast Cyberlindnera fabianii (Hansenula fabianii).</title>
        <authorList>
            <person name="Freel K.C."/>
            <person name="Sarilar V."/>
            <person name="Neuveglise C."/>
            <person name="Devillers H."/>
            <person name="Friedrich A."/>
            <person name="Schacherer J."/>
        </authorList>
    </citation>
    <scope>NUCLEOTIDE SEQUENCE</scope>
    <source>
        <strain evidence="7">YJS4271</strain>
    </source>
</reference>
<dbReference type="EMBL" id="LK052887">
    <property type="protein sequence ID" value="CDR38606.1"/>
    <property type="molecule type" value="Genomic_DNA"/>
</dbReference>
<evidence type="ECO:0000256" key="2">
    <source>
        <dbReference type="ARBA" id="ARBA00006247"/>
    </source>
</evidence>
<dbReference type="InterPro" id="IPR011650">
    <property type="entry name" value="Peptidase_M20_dimer"/>
</dbReference>
<name>A0A061AM42_CYBFA</name>
<keyword evidence="5" id="KW-0862">Zinc</keyword>
<evidence type="ECO:0000259" key="6">
    <source>
        <dbReference type="Pfam" id="PF07687"/>
    </source>
</evidence>
<evidence type="ECO:0000256" key="5">
    <source>
        <dbReference type="ARBA" id="ARBA00022833"/>
    </source>
</evidence>
<dbReference type="GO" id="GO:0016787">
    <property type="term" value="F:hydrolase activity"/>
    <property type="evidence" value="ECO:0007669"/>
    <property type="project" value="UniProtKB-KW"/>
</dbReference>
<sequence length="384" mass="41975">MRLLPLTFATTALSATIFSNWLENIQQAIAIDTQPKSLEQEIISLHKDIVTINSVSGGEGEVGEYLADYLQAQGFTVETQLVSEGRLNVYAYYGSKRDTKVLLTSHIDTVPPYLPYYIHEDRIYGRGSADAKASVAAMVMAARSLHAEGSIEDGDLSLLFVVGEEYDGAGMKYASDNLGAEWDHAVFGEPTELKLGVGHKGMFHFDVNVTGKASHSGYPYLGIDANKKIIDILYQIEHAEFPSDPLLGNTTVNVGLINAGVAGNVVSPIANARCIIRVAHDAKGVSETVIGIIDEANKEYDNVKLISKQYEEPVYLDYEVPGFDTIILAYYTDIPNLKRTLKSRYLYGPGSIHVAHGADEYVTIGDLKAAIGGYKKLTKFLLEQ</sequence>
<dbReference type="Gene3D" id="3.30.70.360">
    <property type="match status" value="1"/>
</dbReference>
<dbReference type="Pfam" id="PF07687">
    <property type="entry name" value="M20_dimer"/>
    <property type="match status" value="1"/>
</dbReference>
<evidence type="ECO:0000313" key="7">
    <source>
        <dbReference type="EMBL" id="CDR38606.1"/>
    </source>
</evidence>
<dbReference type="InterPro" id="IPR036264">
    <property type="entry name" value="Bact_exopeptidase_dim_dom"/>
</dbReference>
<keyword evidence="3" id="KW-0479">Metal-binding</keyword>
<dbReference type="InterPro" id="IPR050072">
    <property type="entry name" value="Peptidase_M20A"/>
</dbReference>
<keyword evidence="4" id="KW-0378">Hydrolase</keyword>
<dbReference type="Gene3D" id="3.40.630.10">
    <property type="entry name" value="Zn peptidases"/>
    <property type="match status" value="1"/>
</dbReference>
<feature type="domain" description="Peptidase M20 dimerisation" evidence="6">
    <location>
        <begin position="197"/>
        <end position="300"/>
    </location>
</feature>
<dbReference type="PANTHER" id="PTHR43808:SF8">
    <property type="entry name" value="PEPTIDASE M20 DIMERISATION DOMAIN-CONTAINING PROTEIN"/>
    <property type="match status" value="1"/>
</dbReference>
<dbReference type="EMBL" id="MPUK01000001">
    <property type="protein sequence ID" value="ONH69527.1"/>
    <property type="molecule type" value="Genomic_DNA"/>
</dbReference>
<evidence type="ECO:0000256" key="4">
    <source>
        <dbReference type="ARBA" id="ARBA00022801"/>
    </source>
</evidence>
<dbReference type="PROSITE" id="PS00758">
    <property type="entry name" value="ARGE_DAPE_CPG2_1"/>
    <property type="match status" value="1"/>
</dbReference>
<dbReference type="InterPro" id="IPR002933">
    <property type="entry name" value="Peptidase_M20"/>
</dbReference>
<accession>A0A061AM42</accession>
<dbReference type="Proteomes" id="UP000189513">
    <property type="component" value="Unassembled WGS sequence"/>
</dbReference>
<evidence type="ECO:0000313" key="9">
    <source>
        <dbReference type="Proteomes" id="UP000189513"/>
    </source>
</evidence>
<dbReference type="InterPro" id="IPR001261">
    <property type="entry name" value="ArgE/DapE_CS"/>
</dbReference>
<dbReference type="STRING" id="36022.A0A061AM42"/>
<evidence type="ECO:0000313" key="8">
    <source>
        <dbReference type="EMBL" id="ONH69527.1"/>
    </source>
</evidence>
<comment type="similarity">
    <text evidence="2">Belongs to the peptidase M20A family.</text>
</comment>